<proteinExistence type="predicted"/>
<dbReference type="RefSeq" id="XP_002181487.1">
    <property type="nucleotide sequence ID" value="XM_002181451.1"/>
</dbReference>
<keyword evidence="2" id="KW-1185">Reference proteome</keyword>
<gene>
    <name evidence="1" type="ORF">PHATRDRAFT_47263</name>
</gene>
<dbReference type="HOGENOM" id="CLU_677005_0_0_1"/>
<dbReference type="PaxDb" id="2850-Phatr47263"/>
<dbReference type="KEGG" id="pti:PHATRDRAFT_47263"/>
<dbReference type="OrthoDB" id="47762at2759"/>
<dbReference type="Proteomes" id="UP000000759">
    <property type="component" value="Chromosome 13"/>
</dbReference>
<dbReference type="InParanoid" id="B7G3S5"/>
<dbReference type="eggNOG" id="ENOG502SRJW">
    <property type="taxonomic scope" value="Eukaryota"/>
</dbReference>
<protein>
    <submittedName>
        <fullName evidence="1">Uncharacterized protein</fullName>
    </submittedName>
</protein>
<organism evidence="1 2">
    <name type="scientific">Phaeodactylum tricornutum (strain CCAP 1055/1)</name>
    <dbReference type="NCBI Taxonomy" id="556484"/>
    <lineage>
        <taxon>Eukaryota</taxon>
        <taxon>Sar</taxon>
        <taxon>Stramenopiles</taxon>
        <taxon>Ochrophyta</taxon>
        <taxon>Bacillariophyta</taxon>
        <taxon>Bacillariophyceae</taxon>
        <taxon>Bacillariophycidae</taxon>
        <taxon>Naviculales</taxon>
        <taxon>Phaeodactylaceae</taxon>
        <taxon>Phaeodactylum</taxon>
    </lineage>
</organism>
<dbReference type="AlphaFoldDB" id="B7G3S5"/>
<reference evidence="1 2" key="1">
    <citation type="journal article" date="2008" name="Nature">
        <title>The Phaeodactylum genome reveals the evolutionary history of diatom genomes.</title>
        <authorList>
            <person name="Bowler C."/>
            <person name="Allen A.E."/>
            <person name="Badger J.H."/>
            <person name="Grimwood J."/>
            <person name="Jabbari K."/>
            <person name="Kuo A."/>
            <person name="Maheswari U."/>
            <person name="Martens C."/>
            <person name="Maumus F."/>
            <person name="Otillar R.P."/>
            <person name="Rayko E."/>
            <person name="Salamov A."/>
            <person name="Vandepoele K."/>
            <person name="Beszteri B."/>
            <person name="Gruber A."/>
            <person name="Heijde M."/>
            <person name="Katinka M."/>
            <person name="Mock T."/>
            <person name="Valentin K."/>
            <person name="Verret F."/>
            <person name="Berges J.A."/>
            <person name="Brownlee C."/>
            <person name="Cadoret J.P."/>
            <person name="Chiovitti A."/>
            <person name="Choi C.J."/>
            <person name="Coesel S."/>
            <person name="De Martino A."/>
            <person name="Detter J.C."/>
            <person name="Durkin C."/>
            <person name="Falciatore A."/>
            <person name="Fournet J."/>
            <person name="Haruta M."/>
            <person name="Huysman M.J."/>
            <person name="Jenkins B.D."/>
            <person name="Jiroutova K."/>
            <person name="Jorgensen R.E."/>
            <person name="Joubert Y."/>
            <person name="Kaplan A."/>
            <person name="Kroger N."/>
            <person name="Kroth P.G."/>
            <person name="La Roche J."/>
            <person name="Lindquist E."/>
            <person name="Lommer M."/>
            <person name="Martin-Jezequel V."/>
            <person name="Lopez P.J."/>
            <person name="Lucas S."/>
            <person name="Mangogna M."/>
            <person name="McGinnis K."/>
            <person name="Medlin L.K."/>
            <person name="Montsant A."/>
            <person name="Oudot-Le Secq M.P."/>
            <person name="Napoli C."/>
            <person name="Obornik M."/>
            <person name="Parker M.S."/>
            <person name="Petit J.L."/>
            <person name="Porcel B.M."/>
            <person name="Poulsen N."/>
            <person name="Robison M."/>
            <person name="Rychlewski L."/>
            <person name="Rynearson T.A."/>
            <person name="Schmutz J."/>
            <person name="Shapiro H."/>
            <person name="Siaut M."/>
            <person name="Stanley M."/>
            <person name="Sussman M.R."/>
            <person name="Taylor A.R."/>
            <person name="Vardi A."/>
            <person name="von Dassow P."/>
            <person name="Vyverman W."/>
            <person name="Willis A."/>
            <person name="Wyrwicz L.S."/>
            <person name="Rokhsar D.S."/>
            <person name="Weissenbach J."/>
            <person name="Armbrust E.V."/>
            <person name="Green B.R."/>
            <person name="Van de Peer Y."/>
            <person name="Grigoriev I.V."/>
        </authorList>
    </citation>
    <scope>NUCLEOTIDE SEQUENCE [LARGE SCALE GENOMIC DNA]</scope>
    <source>
        <strain evidence="1 2">CCAP 1055/1</strain>
    </source>
</reference>
<sequence>MVLTVAILKSSLELTVSVKASTGLSPFRVTHSGAIDTLPSVKLTQNCDLPERSQRKPEKRLDLPLPLNNSSIEGMASEQTVLNVLGRAFWDPTPTGTDLRARQLAAAMGYPTTWRVVRTVDTIQGRSMIADRIYAGKPDTDCDAWFHHEAAMKVAAAWNDESSTAFSNAGGHLLPREPLFDKHDKVQVMYEGEWWDAKVLRRKTHNEGFRYQVQYVQDHSKQTGVDERLIRPRQDLNHDAFALAKQQGFGEGWQATAHGKRWKVIAPDGTVYTSKKAALEAFHEVDATPAVEEGDPPWRTTQHEYLGRSILWTTTHNISARRNISVDQVGKVVGWIAETDVDKAGLPGFVSERTKEPARLFHIKFPDDHSHPYASYLVSSQDLEEHELEGCLIPEDELPPTKKARKR</sequence>
<dbReference type="GeneID" id="7202353"/>
<reference evidence="2" key="2">
    <citation type="submission" date="2008-08" db="EMBL/GenBank/DDBJ databases">
        <authorList>
            <consortium name="Diatom Consortium"/>
            <person name="Grigoriev I."/>
            <person name="Grimwood J."/>
            <person name="Kuo A."/>
            <person name="Otillar R.P."/>
            <person name="Salamov A."/>
            <person name="Detter J.C."/>
            <person name="Lindquist E."/>
            <person name="Shapiro H."/>
            <person name="Lucas S."/>
            <person name="Glavina del Rio T."/>
            <person name="Pitluck S."/>
            <person name="Rokhsar D."/>
            <person name="Bowler C."/>
        </authorList>
    </citation>
    <scope>GENOME REANNOTATION</scope>
    <source>
        <strain evidence="2">CCAP 1055/1</strain>
    </source>
</reference>
<dbReference type="EMBL" id="CM000615">
    <property type="protein sequence ID" value="EEC46701.1"/>
    <property type="molecule type" value="Genomic_DNA"/>
</dbReference>
<evidence type="ECO:0000313" key="1">
    <source>
        <dbReference type="EMBL" id="EEC46701.1"/>
    </source>
</evidence>
<evidence type="ECO:0000313" key="2">
    <source>
        <dbReference type="Proteomes" id="UP000000759"/>
    </source>
</evidence>
<name>B7G3S5_PHATC</name>
<accession>B7G3S5</accession>